<dbReference type="EMBL" id="CAJFDH010000006">
    <property type="protein sequence ID" value="CAD5228226.1"/>
    <property type="molecule type" value="Genomic_DNA"/>
</dbReference>
<dbReference type="PANTHER" id="PTHR21224:SF1">
    <property type="entry name" value="INTEGRATOR COMPLEX SUBUNIT 1"/>
    <property type="match status" value="1"/>
</dbReference>
<dbReference type="InterPro" id="IPR038902">
    <property type="entry name" value="INTS1"/>
</dbReference>
<feature type="domain" description="Integrator complex subunit 1 R3" evidence="3">
    <location>
        <begin position="1734"/>
        <end position="1857"/>
    </location>
</feature>
<evidence type="ECO:0000313" key="5">
    <source>
        <dbReference type="EMBL" id="CAD5228226.1"/>
    </source>
</evidence>
<dbReference type="Proteomes" id="UP000783686">
    <property type="component" value="Unassembled WGS sequence"/>
</dbReference>
<protein>
    <recommendedName>
        <fullName evidence="7">DUF3677 domain-containing protein</fullName>
    </recommendedName>
</protein>
<dbReference type="InterPro" id="IPR053964">
    <property type="entry name" value="INT1_R3"/>
</dbReference>
<dbReference type="InterPro" id="IPR053966">
    <property type="entry name" value="INTS1_INTS2-bd"/>
</dbReference>
<dbReference type="Pfam" id="PF22929">
    <property type="entry name" value="INTS1_INTS2-bd"/>
    <property type="match status" value="1"/>
</dbReference>
<evidence type="ECO:0000313" key="6">
    <source>
        <dbReference type="Proteomes" id="UP000614601"/>
    </source>
</evidence>
<sequence>MLPNRKNLAKKPGPVAGTSTAASRLAAQKRTGALLPGTSAITKKQRMDMAKAGSSALGGGMSSSTSLVKLVEVDSSWMECVKDFTLVAKDFGTLMKMAKEKGKGRTVKVICGAIKSIIKADEANAADLGLLKELHQALLDDESIYNNPNIYGAVFTLLNKVETQASQNGISFLPIAINILKSFEAVPVSVFNFVLVDSMGLRLWVDKQDALNLVLDAFSIVGRTELPSEGLSEVLSDAQSYSFKNLIRESMKFEESNDQNQALLKSTLAHLERSIDSGASKNLLKTLCLCCGNDKFRLLAAKKLDNWLMNIKTQRQALELLLFVAVNTKDANSDANLEVLGYLTRVKLQKSKQLQTVFQTAIKEILNKCPSGLRVLAEFVLENEFTHSNKAQTNLGFVQFLFAHDSKGVLRLLSEKLVRRLEVVEQVKNVRTFIRDLFRSIKDFPYSSLAKEMIDAAKLYVNAPPPNQNHIFRLIIDICTMLPFVSASAAVKEAAQTRRSNGNLAGYQTEVLNKFQLHLQRTQLELLTFINWAATNFTMDSTNIINAVGGALYLKMHQFYTTNEAWPSEPDFNHIMKLISECVVEETLILAIIDLNGAIQPAEAISMLENVTKRALTMRIDMETDKIMDIRSEKCIMELFNLAIVDQSTSPKLASKQMYWKCWEIVFLWACMSPALIAECYDRYTTLRMLITMAVTRDFTFPLPILDKKFKEQLIAEDQAELEKEWEVIKQQDLSQDDENSNSGSPPSSAYSLFKPNGIARAPPESTLKNLYKLNKDHDFGTQLTALKQLDLLEKLIQEQGPLRVMPSLVNMLNQKPEFVEKIPLIALAQLYLIVVFDQKMNKSIDELSPNLVGAKPFGADLQTTITNKVTECLKNVKSSVEDCKVILLALINKLSASLILERDLASIGLNLVFNPEIADQRDFNPDSLKNCAHFEALKEDLCFELALACSLEKKNERIMCYMEFIVNNIGESTLHRAAPRLSSLVERSNSNSDEHQSIQRSLINFFADLIKKLRVSSKKGDEDALVVTLANMDIIRLDPTIVSAILELLCESSVDNSESQVVESRQYLMDVFFPAKGHLTVTDAKNRSVDLISHKLRMKMLSAKDERIVVVALTNINPKDALKYVQSFALTPFSCTELLKSINTSDVAKSEEAKMAIPFVKAYKVKGAKGADEFLKQVESLSLNTQSEVKMEVDLNETPVLFQKIEGPTPVCSPAKPRSPLHQHKADIKTKEDLKRYWNSIIINQQAKSPSYISDSNWISAMKLLKRPDMAKETIIFVKNSIDRFMASYKHLLYSMVSTCIVTVKQYSRSLWNDINSLEAVISRKYPDNQVLKALFASIKRRNDKKEMVKEEVDVSKLDSFAILKKLANPQGEDELNDLTITAMVERYMILNPQVIDHQKPEEMKKHLNLLFSSDSVACKHLIALITTTRTPQVTIAILKALLHEFNPNLKPLNVMDFVENALKSTSRICLGLNDDDLLTLLQYVFLEVGKTENDTVTSSQAATDDVIVVEERLAREVKDVDMRDIEEGQVISDDHNNSRSSSYMDFGTDSSVTLSQPLGTESSPSRGKSLLNPSSIIGPVAIHIPGIEALDDVAHRLHHILIDAVVEDEENKHIDRILRKISSRITAKIEEINVNSDNRSAILKKKYERFQKLFTQKFPQSKAAKLKKNRSHNEYNDGYGGVTLDWTNDYTVESLDQKLQWNLKEFFELNASTISGPTKDQMLRPTREQIFELAHKYPEVFARHLPILIHQVQLINNLTPRQFREVDRFPVLRGIMDLVMVSAPYSFEKTEEIHMMVASYLKALTKETAKSRQWMLCTESLIRLILNFLEANPTGATNLVERNKPDFDTLIEAYRDNQAIRAFQDAFPLIFNV</sequence>
<evidence type="ECO:0008006" key="7">
    <source>
        <dbReference type="Google" id="ProtNLM"/>
    </source>
</evidence>
<evidence type="ECO:0000259" key="4">
    <source>
        <dbReference type="Pfam" id="PF22929"/>
    </source>
</evidence>
<organism evidence="5 6">
    <name type="scientific">Bursaphelenchus okinawaensis</name>
    <dbReference type="NCBI Taxonomy" id="465554"/>
    <lineage>
        <taxon>Eukaryota</taxon>
        <taxon>Metazoa</taxon>
        <taxon>Ecdysozoa</taxon>
        <taxon>Nematoda</taxon>
        <taxon>Chromadorea</taxon>
        <taxon>Rhabditida</taxon>
        <taxon>Tylenchina</taxon>
        <taxon>Tylenchomorpha</taxon>
        <taxon>Aphelenchoidea</taxon>
        <taxon>Aphelenchoididae</taxon>
        <taxon>Bursaphelenchus</taxon>
    </lineage>
</organism>
<feature type="region of interest" description="Disordered" evidence="1">
    <location>
        <begin position="1"/>
        <end position="22"/>
    </location>
</feature>
<dbReference type="Pfam" id="PF12432">
    <property type="entry name" value="INTS1_RP2B-bd"/>
    <property type="match status" value="1"/>
</dbReference>
<evidence type="ECO:0000259" key="2">
    <source>
        <dbReference type="Pfam" id="PF12432"/>
    </source>
</evidence>
<name>A0A811LJB7_9BILA</name>
<dbReference type="PANTHER" id="PTHR21224">
    <property type="entry name" value="INTEGRATOR COMPLEX SUBUNIT 1"/>
    <property type="match status" value="1"/>
</dbReference>
<keyword evidence="6" id="KW-1185">Reference proteome</keyword>
<feature type="region of interest" description="Disordered" evidence="1">
    <location>
        <begin position="1527"/>
        <end position="1548"/>
    </location>
</feature>
<comment type="caution">
    <text evidence="5">The sequence shown here is derived from an EMBL/GenBank/DDBJ whole genome shotgun (WGS) entry which is preliminary data.</text>
</comment>
<dbReference type="Proteomes" id="UP000614601">
    <property type="component" value="Unassembled WGS sequence"/>
</dbReference>
<dbReference type="Pfam" id="PF22927">
    <property type="entry name" value="INT1_R3"/>
    <property type="match status" value="1"/>
</dbReference>
<reference evidence="5" key="1">
    <citation type="submission" date="2020-09" db="EMBL/GenBank/DDBJ databases">
        <authorList>
            <person name="Kikuchi T."/>
        </authorList>
    </citation>
    <scope>NUCLEOTIDE SEQUENCE</scope>
    <source>
        <strain evidence="5">SH1</strain>
    </source>
</reference>
<dbReference type="EMBL" id="CAJFCW020000006">
    <property type="protein sequence ID" value="CAG9124253.1"/>
    <property type="molecule type" value="Genomic_DNA"/>
</dbReference>
<gene>
    <name evidence="5" type="ORF">BOKJ2_LOCUS12572</name>
</gene>
<proteinExistence type="predicted"/>
<feature type="domain" description="Integrator complex subunit 1 RPB2-binding" evidence="2">
    <location>
        <begin position="266"/>
        <end position="411"/>
    </location>
</feature>
<feature type="compositionally biased region" description="Basic and acidic residues" evidence="1">
    <location>
        <begin position="1527"/>
        <end position="1539"/>
    </location>
</feature>
<evidence type="ECO:0000256" key="1">
    <source>
        <dbReference type="SAM" id="MobiDB-lite"/>
    </source>
</evidence>
<accession>A0A811LJB7</accession>
<evidence type="ECO:0000259" key="3">
    <source>
        <dbReference type="Pfam" id="PF22927"/>
    </source>
</evidence>
<dbReference type="GO" id="GO:0034474">
    <property type="term" value="P:U2 snRNA 3'-end processing"/>
    <property type="evidence" value="ECO:0007669"/>
    <property type="project" value="InterPro"/>
</dbReference>
<feature type="domain" description="Integrator complex subunit 1 INTS2-binding" evidence="4">
    <location>
        <begin position="892"/>
        <end position="1146"/>
    </location>
</feature>
<dbReference type="OrthoDB" id="19938at2759"/>
<dbReference type="InterPro" id="IPR022145">
    <property type="entry name" value="INTS1_RPB2-bd"/>
</dbReference>
<dbReference type="GO" id="GO:0032039">
    <property type="term" value="C:integrator complex"/>
    <property type="evidence" value="ECO:0007669"/>
    <property type="project" value="InterPro"/>
</dbReference>